<protein>
    <recommendedName>
        <fullName evidence="3">C2H2-type domain-containing protein</fullName>
    </recommendedName>
</protein>
<dbReference type="OrthoDB" id="2418900at2759"/>
<dbReference type="HOGENOM" id="CLU_006344_10_2_1"/>
<reference evidence="1 2" key="1">
    <citation type="submission" date="2014-04" db="EMBL/GenBank/DDBJ databases">
        <authorList>
            <consortium name="DOE Joint Genome Institute"/>
            <person name="Kuo A."/>
            <person name="Kohler A."/>
            <person name="Costa M.D."/>
            <person name="Nagy L.G."/>
            <person name="Floudas D."/>
            <person name="Copeland A."/>
            <person name="Barry K.W."/>
            <person name="Cichocki N."/>
            <person name="Veneault-Fourrey C."/>
            <person name="LaButti K."/>
            <person name="Lindquist E.A."/>
            <person name="Lipzen A."/>
            <person name="Lundell T."/>
            <person name="Morin E."/>
            <person name="Murat C."/>
            <person name="Sun H."/>
            <person name="Tunlid A."/>
            <person name="Henrissat B."/>
            <person name="Grigoriev I.V."/>
            <person name="Hibbett D.S."/>
            <person name="Martin F."/>
            <person name="Nordberg H.P."/>
            <person name="Cantor M.N."/>
            <person name="Hua S.X."/>
        </authorList>
    </citation>
    <scope>NUCLEOTIDE SEQUENCE [LARGE SCALE GENOMIC DNA]</scope>
    <source>
        <strain evidence="1 2">441</strain>
    </source>
</reference>
<dbReference type="InterPro" id="IPR041078">
    <property type="entry name" value="Plavaka"/>
</dbReference>
<dbReference type="AlphaFoldDB" id="A0A0C9ZJP0"/>
<organism evidence="1 2">
    <name type="scientific">Pisolithus microcarpus 441</name>
    <dbReference type="NCBI Taxonomy" id="765257"/>
    <lineage>
        <taxon>Eukaryota</taxon>
        <taxon>Fungi</taxon>
        <taxon>Dikarya</taxon>
        <taxon>Basidiomycota</taxon>
        <taxon>Agaricomycotina</taxon>
        <taxon>Agaricomycetes</taxon>
        <taxon>Agaricomycetidae</taxon>
        <taxon>Boletales</taxon>
        <taxon>Sclerodermatineae</taxon>
        <taxon>Pisolithaceae</taxon>
        <taxon>Pisolithus</taxon>
    </lineage>
</organism>
<name>A0A0C9ZJP0_9AGAM</name>
<evidence type="ECO:0008006" key="3">
    <source>
        <dbReference type="Google" id="ProtNLM"/>
    </source>
</evidence>
<dbReference type="Proteomes" id="UP000054018">
    <property type="component" value="Unassembled WGS sequence"/>
</dbReference>
<keyword evidence="2" id="KW-1185">Reference proteome</keyword>
<sequence>MPVCPKCLKYFATARSLTFHRAQPRAACNVCDSWDMEIVSTTGNNHDVDNVPVASFPSDSGHAMDFDPGLTWEGNDNCRSLSPPISVLVDSLGRVLVTFPRAAEIFEGGETFLTRFELDPYSVCQHLVPFYPFANLDDWRVANFLLTLGLSMRALDEFLSLQATKNMPLSFWTAKDLHVCAELLPSGPQWKFQIVPTMHSTKEPIQLYFRDTLDCVEALFNHPFFEDKVDFAPFRLFTTAECVVRVFTEWMSSNGAWDMQSKIPEGSMVCGVILSSDKMNITNMCSGRVAHPLLISLANIKMKVRNKASSHVFLLLALMPIPQFIHPVPRMCSVLQERLFHQCLDIILEPLKQAAPFGQMMSDPVRNLWYCFTHLASYIVNTPEACMLACVRGNTLPVTTAMYKDFGDPYRHPPRTATATLAQLSSIECDVLDVDQYFAACKPFRLSGISHPFWRDWLLAEPSEFLTPESLHEWHRQFWDHDVCWCKQALGAAELDFRFSIIPRITGIPHFSNGITKLKQVGGRVQRDIQRYIIVVIAGATDPDVIIAIRALMEFRYLSQATAITSTTRNKIRASLQEFHDHKDALIENGFWCGEKMKHVLKHWHIPKLELMQSVVPSVERVGSILQWSADIHMTEHAHIEVIKDPALTTNNHNYNSQICRCLDRYEKCQLFDTALALHGLTTKSIPVPPVGQDTDGNDSDTYDGDECRNVLDDIWTPI</sequence>
<reference evidence="2" key="2">
    <citation type="submission" date="2015-01" db="EMBL/GenBank/DDBJ databases">
        <title>Evolutionary Origins and Diversification of the Mycorrhizal Mutualists.</title>
        <authorList>
            <consortium name="DOE Joint Genome Institute"/>
            <consortium name="Mycorrhizal Genomics Consortium"/>
            <person name="Kohler A."/>
            <person name="Kuo A."/>
            <person name="Nagy L.G."/>
            <person name="Floudas D."/>
            <person name="Copeland A."/>
            <person name="Barry K.W."/>
            <person name="Cichocki N."/>
            <person name="Veneault-Fourrey C."/>
            <person name="LaButti K."/>
            <person name="Lindquist E.A."/>
            <person name="Lipzen A."/>
            <person name="Lundell T."/>
            <person name="Morin E."/>
            <person name="Murat C."/>
            <person name="Riley R."/>
            <person name="Ohm R."/>
            <person name="Sun H."/>
            <person name="Tunlid A."/>
            <person name="Henrissat B."/>
            <person name="Grigoriev I.V."/>
            <person name="Hibbett D.S."/>
            <person name="Martin F."/>
        </authorList>
    </citation>
    <scope>NUCLEOTIDE SEQUENCE [LARGE SCALE GENOMIC DNA]</scope>
    <source>
        <strain evidence="2">441</strain>
    </source>
</reference>
<gene>
    <name evidence="1" type="ORF">PISMIDRAFT_13152</name>
</gene>
<dbReference type="EMBL" id="KN833770">
    <property type="protein sequence ID" value="KIK20168.1"/>
    <property type="molecule type" value="Genomic_DNA"/>
</dbReference>
<evidence type="ECO:0000313" key="1">
    <source>
        <dbReference type="EMBL" id="KIK20168.1"/>
    </source>
</evidence>
<evidence type="ECO:0000313" key="2">
    <source>
        <dbReference type="Proteomes" id="UP000054018"/>
    </source>
</evidence>
<accession>A0A0C9ZJP0</accession>
<dbReference type="Pfam" id="PF18759">
    <property type="entry name" value="Plavaka"/>
    <property type="match status" value="1"/>
</dbReference>
<proteinExistence type="predicted"/>